<dbReference type="PANTHER" id="PTHR47129">
    <property type="entry name" value="QUINONE OXIDOREDUCTASE 2"/>
    <property type="match status" value="1"/>
</dbReference>
<reference evidence="2 3" key="1">
    <citation type="submission" date="2019-11" db="EMBL/GenBank/DDBJ databases">
        <authorList>
            <person name="Li X.-J."/>
            <person name="Feng X.-M."/>
        </authorList>
    </citation>
    <scope>NUCLEOTIDE SEQUENCE [LARGE SCALE GENOMIC DNA]</scope>
    <source>
        <strain evidence="2 3">XMNu-373</strain>
    </source>
</reference>
<accession>A0A7K3LZW3</accession>
<name>A0A7K3LZW3_9ACTN</name>
<proteinExistence type="predicted"/>
<keyword evidence="3" id="KW-1185">Reference proteome</keyword>
<dbReference type="InterPro" id="IPR052718">
    <property type="entry name" value="NmrA-type_oxidoreductase"/>
</dbReference>
<dbReference type="SUPFAM" id="SSF51735">
    <property type="entry name" value="NAD(P)-binding Rossmann-fold domains"/>
    <property type="match status" value="1"/>
</dbReference>
<dbReference type="Proteomes" id="UP000460435">
    <property type="component" value="Unassembled WGS sequence"/>
</dbReference>
<evidence type="ECO:0000313" key="2">
    <source>
        <dbReference type="EMBL" id="NDL56585.1"/>
    </source>
</evidence>
<comment type="caution">
    <text evidence="2">The sequence shown here is derived from an EMBL/GenBank/DDBJ whole genome shotgun (WGS) entry which is preliminary data.</text>
</comment>
<evidence type="ECO:0000259" key="1">
    <source>
        <dbReference type="Pfam" id="PF05368"/>
    </source>
</evidence>
<dbReference type="Pfam" id="PF05368">
    <property type="entry name" value="NmrA"/>
    <property type="match status" value="1"/>
</dbReference>
<gene>
    <name evidence="2" type="ORF">F7O44_05810</name>
</gene>
<protein>
    <submittedName>
        <fullName evidence="2">NAD(P)H-binding protein</fullName>
    </submittedName>
</protein>
<dbReference type="Gene3D" id="3.40.50.720">
    <property type="entry name" value="NAD(P)-binding Rossmann-like Domain"/>
    <property type="match status" value="1"/>
</dbReference>
<feature type="domain" description="NmrA-like" evidence="1">
    <location>
        <begin position="3"/>
        <end position="233"/>
    </location>
</feature>
<dbReference type="InterPro" id="IPR036291">
    <property type="entry name" value="NAD(P)-bd_dom_sf"/>
</dbReference>
<organism evidence="2 3">
    <name type="scientific">Phytoactinopolyspora mesophila</name>
    <dbReference type="NCBI Taxonomy" id="2650750"/>
    <lineage>
        <taxon>Bacteria</taxon>
        <taxon>Bacillati</taxon>
        <taxon>Actinomycetota</taxon>
        <taxon>Actinomycetes</taxon>
        <taxon>Jiangellales</taxon>
        <taxon>Jiangellaceae</taxon>
        <taxon>Phytoactinopolyspora</taxon>
    </lineage>
</organism>
<dbReference type="InterPro" id="IPR008030">
    <property type="entry name" value="NmrA-like"/>
</dbReference>
<evidence type="ECO:0000313" key="3">
    <source>
        <dbReference type="Proteomes" id="UP000460435"/>
    </source>
</evidence>
<dbReference type="Gene3D" id="3.90.25.10">
    <property type="entry name" value="UDP-galactose 4-epimerase, domain 1"/>
    <property type="match status" value="1"/>
</dbReference>
<dbReference type="PANTHER" id="PTHR47129:SF1">
    <property type="entry name" value="NMRA-LIKE DOMAIN-CONTAINING PROTEIN"/>
    <property type="match status" value="1"/>
</dbReference>
<sequence>MNMIVVTGVTGNLGRLAAEDLLARVPAADVAVVARNPAAAKSFADRGVEVRHGDYDDPSTLGTAFAGANRLLFVSGSDITPGVRARQHQAVVDAAVDAGVGHVVYTSAITAPDAQGFLADHTITEAALRDSGLTHTLLRNSFYHHYFVNPGLAAAVDAGELTAPVIGHPLVTATIEDLALAASLVLTGDGHEDAAYELRGVPWTYEELAKTLSEVSGRPVRYRELTDDEVDPQTAFTLPFLRQLEFGEPTKDLENLLGRPPSSLADTVRRALDA</sequence>
<dbReference type="EMBL" id="WLZY01000001">
    <property type="protein sequence ID" value="NDL56585.1"/>
    <property type="molecule type" value="Genomic_DNA"/>
</dbReference>
<dbReference type="AlphaFoldDB" id="A0A7K3LZW3"/>